<keyword evidence="2" id="KW-1185">Reference proteome</keyword>
<reference evidence="1 2" key="1">
    <citation type="submission" date="2020-10" db="EMBL/GenBank/DDBJ databases">
        <title>Plant Genome Project.</title>
        <authorList>
            <person name="Zhang R.-G."/>
        </authorList>
    </citation>
    <scope>NUCLEOTIDE SEQUENCE [LARGE SCALE GENOMIC DNA]</scope>
    <source>
        <strain evidence="1">FAFU-HL-1</strain>
        <tissue evidence="1">Leaf</tissue>
    </source>
</reference>
<dbReference type="AlphaFoldDB" id="A0A835JGX5"/>
<evidence type="ECO:0000313" key="2">
    <source>
        <dbReference type="Proteomes" id="UP000657918"/>
    </source>
</evidence>
<gene>
    <name evidence="1" type="ORF">SADUNF_Sadunf13G0075500</name>
</gene>
<accession>A0A835JGX5</accession>
<organism evidence="1 2">
    <name type="scientific">Salix dunnii</name>
    <dbReference type="NCBI Taxonomy" id="1413687"/>
    <lineage>
        <taxon>Eukaryota</taxon>
        <taxon>Viridiplantae</taxon>
        <taxon>Streptophyta</taxon>
        <taxon>Embryophyta</taxon>
        <taxon>Tracheophyta</taxon>
        <taxon>Spermatophyta</taxon>
        <taxon>Magnoliopsida</taxon>
        <taxon>eudicotyledons</taxon>
        <taxon>Gunneridae</taxon>
        <taxon>Pentapetalae</taxon>
        <taxon>rosids</taxon>
        <taxon>fabids</taxon>
        <taxon>Malpighiales</taxon>
        <taxon>Salicaceae</taxon>
        <taxon>Saliceae</taxon>
        <taxon>Salix</taxon>
    </lineage>
</organism>
<dbReference type="Proteomes" id="UP000657918">
    <property type="component" value="Unassembled WGS sequence"/>
</dbReference>
<dbReference type="EMBL" id="JADGMS010000013">
    <property type="protein sequence ID" value="KAF9670500.1"/>
    <property type="molecule type" value="Genomic_DNA"/>
</dbReference>
<comment type="caution">
    <text evidence="1">The sequence shown here is derived from an EMBL/GenBank/DDBJ whole genome shotgun (WGS) entry which is preliminary data.</text>
</comment>
<protein>
    <submittedName>
        <fullName evidence="1">Uncharacterized protein</fullName>
    </submittedName>
</protein>
<evidence type="ECO:0000313" key="1">
    <source>
        <dbReference type="EMBL" id="KAF9670500.1"/>
    </source>
</evidence>
<proteinExistence type="predicted"/>
<sequence>MELSETQPALSSLFNLARFVRKEMKFMGFSPRVSVLVGTPVVASIHPLPSKSSFTVSSLSKGLGTDIEGLENRESSLDLENGELLCVFISALHIPPEKTKTLQAVSIIYVNWRSTRAITAPGKLNPPYLDT</sequence>
<name>A0A835JGX5_9ROSI</name>